<dbReference type="PIRSF" id="PIRSF004919">
    <property type="entry name" value="TldD"/>
    <property type="match status" value="1"/>
</dbReference>
<feature type="domain" description="Metalloprotease TldD/E N-terminal" evidence="5">
    <location>
        <begin position="20"/>
        <end position="81"/>
    </location>
</feature>
<dbReference type="InterPro" id="IPR051463">
    <property type="entry name" value="Peptidase_U62_metallo"/>
</dbReference>
<dbReference type="STRING" id="1121338.CLTEP_20750"/>
<comment type="caution">
    <text evidence="8">The sequence shown here is derived from an EMBL/GenBank/DDBJ whole genome shotgun (WGS) entry which is preliminary data.</text>
</comment>
<dbReference type="GO" id="GO:0008237">
    <property type="term" value="F:metallopeptidase activity"/>
    <property type="evidence" value="ECO:0007669"/>
    <property type="project" value="UniProtKB-KW"/>
</dbReference>
<feature type="domain" description="Metalloprotease TldD/E central" evidence="7">
    <location>
        <begin position="108"/>
        <end position="203"/>
    </location>
</feature>
<reference evidence="8 9" key="1">
    <citation type="submission" date="2016-02" db="EMBL/GenBank/DDBJ databases">
        <title>Genome sequence of Clostridium tepidiprofundi DSM 19306.</title>
        <authorList>
            <person name="Poehlein A."/>
            <person name="Daniel R."/>
        </authorList>
    </citation>
    <scope>NUCLEOTIDE SEQUENCE [LARGE SCALE GENOMIC DNA]</scope>
    <source>
        <strain evidence="8 9">DSM 19306</strain>
    </source>
</reference>
<feature type="domain" description="Metalloprotease TldD/E C-terminal" evidence="6">
    <location>
        <begin position="222"/>
        <end position="455"/>
    </location>
</feature>
<keyword evidence="4 8" id="KW-0482">Metalloprotease</keyword>
<dbReference type="EC" id="3.4.-.-" evidence="8"/>
<evidence type="ECO:0000256" key="1">
    <source>
        <dbReference type="ARBA" id="ARBA00005836"/>
    </source>
</evidence>
<evidence type="ECO:0000256" key="4">
    <source>
        <dbReference type="ARBA" id="ARBA00023049"/>
    </source>
</evidence>
<evidence type="ECO:0000259" key="6">
    <source>
        <dbReference type="Pfam" id="PF19289"/>
    </source>
</evidence>
<proteinExistence type="inferred from homology"/>
<keyword evidence="3 8" id="KW-0378">Hydrolase</keyword>
<dbReference type="PANTHER" id="PTHR30624:SF0">
    <property type="entry name" value="METALLOPROTEASE SLR0863"/>
    <property type="match status" value="1"/>
</dbReference>
<dbReference type="InterPro" id="IPR025502">
    <property type="entry name" value="TldD"/>
</dbReference>
<evidence type="ECO:0000256" key="3">
    <source>
        <dbReference type="ARBA" id="ARBA00022801"/>
    </source>
</evidence>
<evidence type="ECO:0000313" key="8">
    <source>
        <dbReference type="EMBL" id="KYH33978.1"/>
    </source>
</evidence>
<keyword evidence="9" id="KW-1185">Reference proteome</keyword>
<comment type="similarity">
    <text evidence="1">Belongs to the peptidase U62 family.</text>
</comment>
<dbReference type="Pfam" id="PF19290">
    <property type="entry name" value="PmbA_TldD_2nd"/>
    <property type="match status" value="1"/>
</dbReference>
<dbReference type="InterPro" id="IPR045570">
    <property type="entry name" value="Metalloprtase-TldD/E_cen_dom"/>
</dbReference>
<dbReference type="OrthoDB" id="9803213at2"/>
<dbReference type="Gene3D" id="3.30.2290.10">
    <property type="entry name" value="PmbA/TldD superfamily"/>
    <property type="match status" value="1"/>
</dbReference>
<organism evidence="8 9">
    <name type="scientific">Clostridium tepidiprofundi DSM 19306</name>
    <dbReference type="NCBI Taxonomy" id="1121338"/>
    <lineage>
        <taxon>Bacteria</taxon>
        <taxon>Bacillati</taxon>
        <taxon>Bacillota</taxon>
        <taxon>Clostridia</taxon>
        <taxon>Eubacteriales</taxon>
        <taxon>Clostridiaceae</taxon>
        <taxon>Clostridium</taxon>
    </lineage>
</organism>
<accession>A0A151B252</accession>
<dbReference type="RefSeq" id="WP_066826448.1">
    <property type="nucleotide sequence ID" value="NZ_LTBA01000030.1"/>
</dbReference>
<protein>
    <submittedName>
        <fullName evidence="8">Metalloprotease TldD</fullName>
        <ecNumber evidence="8">3.4.-.-</ecNumber>
    </submittedName>
</protein>
<dbReference type="Pfam" id="PF01523">
    <property type="entry name" value="PmbA_TldD_1st"/>
    <property type="match status" value="1"/>
</dbReference>
<evidence type="ECO:0000313" key="9">
    <source>
        <dbReference type="Proteomes" id="UP000075531"/>
    </source>
</evidence>
<dbReference type="InterPro" id="IPR045569">
    <property type="entry name" value="Metalloprtase-TldD/E_C"/>
</dbReference>
<dbReference type="EMBL" id="LTBA01000030">
    <property type="protein sequence ID" value="KYH33978.1"/>
    <property type="molecule type" value="Genomic_DNA"/>
</dbReference>
<evidence type="ECO:0000259" key="5">
    <source>
        <dbReference type="Pfam" id="PF01523"/>
    </source>
</evidence>
<gene>
    <name evidence="8" type="primary">tldD_2</name>
    <name evidence="8" type="ORF">CLTEP_20750</name>
</gene>
<dbReference type="InterPro" id="IPR035068">
    <property type="entry name" value="TldD/PmbA_N"/>
</dbReference>
<keyword evidence="2 8" id="KW-0645">Protease</keyword>
<dbReference type="Pfam" id="PF19289">
    <property type="entry name" value="PmbA_TldD_3rd"/>
    <property type="match status" value="1"/>
</dbReference>
<dbReference type="GO" id="GO:0005829">
    <property type="term" value="C:cytosol"/>
    <property type="evidence" value="ECO:0007669"/>
    <property type="project" value="TreeGrafter"/>
</dbReference>
<evidence type="ECO:0000256" key="2">
    <source>
        <dbReference type="ARBA" id="ARBA00022670"/>
    </source>
</evidence>
<sequence>MKNKLLSCIEKYKSLCDYIDIRLENSSSTNIIITNGELATLKKSNEIGGIVRALYKGSWGTVSFNNLDDIDSFTETAIKQAKLIGNSESCLAPVEVVEDSVFLCLKNDPRKVSLYEKINLLKEYNELALNFHENISSVNVTYNEVFSNITFTSSEGSYIYQEKMDLGGIILITAVEGDNSQSTSVGFGSSDDYNCVLGLHEEIKKQSQIAVDLLKAPKVKAGTYTIITDSHLSGVFVHEAFGHLSEGDNVYENKELKDIMKLGKRFGRPILNIYDSGLDKGKRGYLKYDDEGVKTEKTYLIKEGKLVGRLHSRETAGKMNEKATGNGRAINYKYAPIPRMRNTVIESGNSSFKEMLKDISLGILAIGTNGGQTTGDNFTFSASYGYIIRNGKICELVRDINLTGNIFETLNNIDMIGNENTSRDSGGGCGKGEQFPLPVSFGGPRIRIQNVVVGGKE</sequence>
<evidence type="ECO:0000259" key="7">
    <source>
        <dbReference type="Pfam" id="PF19290"/>
    </source>
</evidence>
<name>A0A151B252_9CLOT</name>
<dbReference type="PATRIC" id="fig|1121338.3.peg.2166"/>
<dbReference type="InterPro" id="IPR036059">
    <property type="entry name" value="TldD/PmbA_sf"/>
</dbReference>
<dbReference type="SUPFAM" id="SSF111283">
    <property type="entry name" value="Putative modulator of DNA gyrase, PmbA/TldD"/>
    <property type="match status" value="1"/>
</dbReference>
<dbReference type="Proteomes" id="UP000075531">
    <property type="component" value="Unassembled WGS sequence"/>
</dbReference>
<dbReference type="AlphaFoldDB" id="A0A151B252"/>
<dbReference type="PANTHER" id="PTHR30624">
    <property type="entry name" value="UNCHARACTERIZED PROTEIN TLDD AND PMBA"/>
    <property type="match status" value="1"/>
</dbReference>
<dbReference type="GO" id="GO:0006508">
    <property type="term" value="P:proteolysis"/>
    <property type="evidence" value="ECO:0007669"/>
    <property type="project" value="UniProtKB-KW"/>
</dbReference>
<dbReference type="InterPro" id="IPR002510">
    <property type="entry name" value="Metalloprtase-TldD/E_N"/>
</dbReference>